<evidence type="ECO:0000256" key="3">
    <source>
        <dbReference type="ARBA" id="ARBA00016204"/>
    </source>
</evidence>
<evidence type="ECO:0000313" key="8">
    <source>
        <dbReference type="EMBL" id="KAK5092741.1"/>
    </source>
</evidence>
<evidence type="ECO:0000256" key="5">
    <source>
        <dbReference type="ARBA" id="ARBA00025651"/>
    </source>
</evidence>
<evidence type="ECO:0000256" key="1">
    <source>
        <dbReference type="ARBA" id="ARBA00006199"/>
    </source>
</evidence>
<comment type="subcellular location">
    <subcellularLocation>
        <location evidence="6">Cytoplasm</location>
    </subcellularLocation>
    <subcellularLocation>
        <location evidence="6">Nucleus</location>
    </subcellularLocation>
</comment>
<evidence type="ECO:0000313" key="9">
    <source>
        <dbReference type="Proteomes" id="UP001345013"/>
    </source>
</evidence>
<evidence type="ECO:0000256" key="6">
    <source>
        <dbReference type="RuleBase" id="RU368013"/>
    </source>
</evidence>
<dbReference type="Gene3D" id="1.20.58.1590">
    <property type="entry name" value="Tethering factor for nuclear proteasome Cut8/Sts1"/>
    <property type="match status" value="1"/>
</dbReference>
<feature type="compositionally biased region" description="Polar residues" evidence="7">
    <location>
        <begin position="315"/>
        <end position="327"/>
    </location>
</feature>
<gene>
    <name evidence="8" type="primary">STS1</name>
    <name evidence="8" type="ORF">LTR24_004933</name>
</gene>
<keyword evidence="6" id="KW-0963">Cytoplasm</keyword>
<evidence type="ECO:0000256" key="2">
    <source>
        <dbReference type="ARBA" id="ARBA00011464"/>
    </source>
</evidence>
<comment type="subunit">
    <text evidence="2 6">Binds the proteasome.</text>
</comment>
<keyword evidence="9" id="KW-1185">Reference proteome</keyword>
<dbReference type="PANTHER" id="PTHR28032">
    <property type="entry name" value="FI02826P"/>
    <property type="match status" value="1"/>
</dbReference>
<comment type="similarity">
    <text evidence="1 6">Belongs to the cut8/STS1 family.</text>
</comment>
<dbReference type="InterPro" id="IPR013868">
    <property type="entry name" value="Cut8/Sts1_fam"/>
</dbReference>
<dbReference type="PANTHER" id="PTHR28032:SF1">
    <property type="entry name" value="FI02826P"/>
    <property type="match status" value="1"/>
</dbReference>
<feature type="compositionally biased region" description="Polar residues" evidence="7">
    <location>
        <begin position="17"/>
        <end position="33"/>
    </location>
</feature>
<keyword evidence="4 6" id="KW-0539">Nucleus</keyword>
<dbReference type="GO" id="GO:0000502">
    <property type="term" value="C:proteasome complex"/>
    <property type="evidence" value="ECO:0007669"/>
    <property type="project" value="UniProtKB-KW"/>
</dbReference>
<proteinExistence type="inferred from homology"/>
<evidence type="ECO:0000256" key="4">
    <source>
        <dbReference type="ARBA" id="ARBA00023242"/>
    </source>
</evidence>
<keyword evidence="6" id="KW-0813">Transport</keyword>
<sequence>MSSLATPPIPPHFYEQQRLSPTRSMSQTPSSSNSRKRKASPSNGDDHEMSTSPQPSNARLPPAQPISRKRARPNLTGRPLTVDRLLETLDKDSLRSILRTLSDRNPQLRDDILNIAPRPSVNSTLEVLRQYLDRLRASFPLDPNPRSDYSYDRVRPQWNDLLDALTDFTPHFLPPNESQSATSLAYLDGVTQIITELPEWDTAQHNLAKQNAYAEISKAWSTVIKEASKRGGGIQLQYGGWEEKLRAHNQKSAGQMHEAYDELASALGWLRQSSTNQNQNQNFHSRQDVRNQLFSGTYGLDQGQHQHQHQQQQQSPIMNMRTGNGNW</sequence>
<dbReference type="Pfam" id="PF08559">
    <property type="entry name" value="Cut8"/>
    <property type="match status" value="1"/>
</dbReference>
<organism evidence="8 9">
    <name type="scientific">Lithohypha guttulata</name>
    <dbReference type="NCBI Taxonomy" id="1690604"/>
    <lineage>
        <taxon>Eukaryota</taxon>
        <taxon>Fungi</taxon>
        <taxon>Dikarya</taxon>
        <taxon>Ascomycota</taxon>
        <taxon>Pezizomycotina</taxon>
        <taxon>Eurotiomycetes</taxon>
        <taxon>Chaetothyriomycetidae</taxon>
        <taxon>Chaetothyriales</taxon>
        <taxon>Trichomeriaceae</taxon>
        <taxon>Lithohypha</taxon>
    </lineage>
</organism>
<protein>
    <recommendedName>
        <fullName evidence="3 6">Tethering factor for nuclear proteasome STS1</fullName>
    </recommendedName>
</protein>
<dbReference type="Proteomes" id="UP001345013">
    <property type="component" value="Unassembled WGS sequence"/>
</dbReference>
<dbReference type="InterPro" id="IPR038422">
    <property type="entry name" value="Cut8/Sts1_sf"/>
</dbReference>
<feature type="region of interest" description="Disordered" evidence="7">
    <location>
        <begin position="1"/>
        <end position="79"/>
    </location>
</feature>
<feature type="compositionally biased region" description="Low complexity" evidence="7">
    <location>
        <begin position="302"/>
        <end position="314"/>
    </location>
</feature>
<feature type="region of interest" description="Disordered" evidence="7">
    <location>
        <begin position="298"/>
        <end position="327"/>
    </location>
</feature>
<reference evidence="8 9" key="1">
    <citation type="submission" date="2023-08" db="EMBL/GenBank/DDBJ databases">
        <title>Black Yeasts Isolated from many extreme environments.</title>
        <authorList>
            <person name="Coleine C."/>
            <person name="Stajich J.E."/>
            <person name="Selbmann L."/>
        </authorList>
    </citation>
    <scope>NUCLEOTIDE SEQUENCE [LARGE SCALE GENOMIC DNA]</scope>
    <source>
        <strain evidence="8 9">CCFEE 5885</strain>
    </source>
</reference>
<comment type="function">
    <text evidence="5 6">Involved in ubiquitin-mediated protein degradation. Regulatory factor in the ubiquitin/proteasome pathway that controls the turnover of proteasome substrates. Targets proteasomes to the nucleus and facilitates the degradation of nuclear proteins.</text>
</comment>
<keyword evidence="6" id="KW-0653">Protein transport</keyword>
<evidence type="ECO:0000256" key="7">
    <source>
        <dbReference type="SAM" id="MobiDB-lite"/>
    </source>
</evidence>
<keyword evidence="8" id="KW-0647">Proteasome</keyword>
<name>A0ABR0KBJ1_9EURO</name>
<comment type="caution">
    <text evidence="8">The sequence shown here is derived from an EMBL/GenBank/DDBJ whole genome shotgun (WGS) entry which is preliminary data.</text>
</comment>
<accession>A0ABR0KBJ1</accession>
<dbReference type="EMBL" id="JAVRRG010000053">
    <property type="protein sequence ID" value="KAK5092741.1"/>
    <property type="molecule type" value="Genomic_DNA"/>
</dbReference>